<evidence type="ECO:0000256" key="1">
    <source>
        <dbReference type="SAM" id="MobiDB-lite"/>
    </source>
</evidence>
<proteinExistence type="predicted"/>
<keyword evidence="2" id="KW-0732">Signal</keyword>
<evidence type="ECO:0000313" key="5">
    <source>
        <dbReference type="Proteomes" id="UP001596254"/>
    </source>
</evidence>
<dbReference type="RefSeq" id="WP_125691268.1">
    <property type="nucleotide sequence ID" value="NZ_JBHSSK010000009.1"/>
</dbReference>
<protein>
    <submittedName>
        <fullName evidence="4">DUF5776 domain-containing protein</fullName>
    </submittedName>
</protein>
<evidence type="ECO:0000259" key="3">
    <source>
        <dbReference type="Pfam" id="PF19087"/>
    </source>
</evidence>
<name>A0ABW1SRA4_9LACO</name>
<dbReference type="Pfam" id="PF19087">
    <property type="entry name" value="DUF5776"/>
    <property type="match status" value="1"/>
</dbReference>
<sequence>MLFSATLLTAGVAVQTNATASSTDTPTTGTATATNTIDATHGIVDGAHTVWADLPAGSVAILASAANGIPTYDDHGVQNGTTPGPNAQIVTKIAVNLEPDNTDSLLLQLQGNPTQWIKLNSKVSIYIGGSSDELYSTGGKSPINFTVNFVDQNDKAIQNPLIVPIDSYLGEDDPNSHVNDSIKTAMTSIRDDLPQMTYSIDGYTPRATDPVTTDGDYTTTFHYVSKETPVNPDTPGGNTGNNTSNTTNTDSNSSSSSSESSSADQSANQPAPVKNKAVYATKAIGLYKTPTFTKANRQHFYSKQSRINRPKFIVTGYARSKNGVLRYRVRDVHNAKLTGYITANSAYVTNTYYQSNPKTIKVLSRHGINAYSQASLKGKALKHYARGTSLKIKAVKSYHLTNRFVLPNGHYISANKTLVIKK</sequence>
<organism evidence="4 5">
    <name type="scientific">Levilactobacillus tongjiangensis</name>
    <dbReference type="NCBI Taxonomy" id="2486023"/>
    <lineage>
        <taxon>Bacteria</taxon>
        <taxon>Bacillati</taxon>
        <taxon>Bacillota</taxon>
        <taxon>Bacilli</taxon>
        <taxon>Lactobacillales</taxon>
        <taxon>Lactobacillaceae</taxon>
        <taxon>Levilactobacillus</taxon>
    </lineage>
</organism>
<feature type="chain" id="PRO_5046911359" evidence="2">
    <location>
        <begin position="21"/>
        <end position="422"/>
    </location>
</feature>
<evidence type="ECO:0000256" key="2">
    <source>
        <dbReference type="SAM" id="SignalP"/>
    </source>
</evidence>
<feature type="region of interest" description="Disordered" evidence="1">
    <location>
        <begin position="226"/>
        <end position="274"/>
    </location>
</feature>
<keyword evidence="5" id="KW-1185">Reference proteome</keyword>
<dbReference type="Proteomes" id="UP001596254">
    <property type="component" value="Unassembled WGS sequence"/>
</dbReference>
<evidence type="ECO:0000313" key="4">
    <source>
        <dbReference type="EMBL" id="MFC6206638.1"/>
    </source>
</evidence>
<dbReference type="InterPro" id="IPR044081">
    <property type="entry name" value="DUF5776"/>
</dbReference>
<comment type="caution">
    <text evidence="4">The sequence shown here is derived from an EMBL/GenBank/DDBJ whole genome shotgun (WGS) entry which is preliminary data.</text>
</comment>
<feature type="signal peptide" evidence="2">
    <location>
        <begin position="1"/>
        <end position="20"/>
    </location>
</feature>
<accession>A0ABW1SRA4</accession>
<feature type="compositionally biased region" description="Low complexity" evidence="1">
    <location>
        <begin position="228"/>
        <end position="262"/>
    </location>
</feature>
<gene>
    <name evidence="4" type="ORF">ACFP1G_03970</name>
</gene>
<feature type="domain" description="DUF5776" evidence="3">
    <location>
        <begin position="352"/>
        <end position="419"/>
    </location>
</feature>
<dbReference type="EMBL" id="JBHSSK010000009">
    <property type="protein sequence ID" value="MFC6206638.1"/>
    <property type="molecule type" value="Genomic_DNA"/>
</dbReference>
<reference evidence="5" key="1">
    <citation type="journal article" date="2019" name="Int. J. Syst. Evol. Microbiol.">
        <title>The Global Catalogue of Microorganisms (GCM) 10K type strain sequencing project: providing services to taxonomists for standard genome sequencing and annotation.</title>
        <authorList>
            <consortium name="The Broad Institute Genomics Platform"/>
            <consortium name="The Broad Institute Genome Sequencing Center for Infectious Disease"/>
            <person name="Wu L."/>
            <person name="Ma J."/>
        </authorList>
    </citation>
    <scope>NUCLEOTIDE SEQUENCE [LARGE SCALE GENOMIC DNA]</scope>
    <source>
        <strain evidence="5">CCM 8905</strain>
    </source>
</reference>